<reference evidence="2" key="1">
    <citation type="submission" date="2016-10" db="EMBL/GenBank/DDBJ databases">
        <authorList>
            <person name="Varghese N."/>
            <person name="Submissions S."/>
        </authorList>
    </citation>
    <scope>NUCLEOTIDE SEQUENCE [LARGE SCALE GENOMIC DNA]</scope>
    <source>
        <strain evidence="2">CGMCC 4.578</strain>
    </source>
</reference>
<accession>A0A1H9XEY3</accession>
<gene>
    <name evidence="1" type="ORF">SAMN05216195_114271</name>
</gene>
<protein>
    <recommendedName>
        <fullName evidence="3">HEAT repeat-containing protein</fullName>
    </recommendedName>
</protein>
<dbReference type="AlphaFoldDB" id="A0A1H9XEY3"/>
<dbReference type="EMBL" id="FOFT01000014">
    <property type="protein sequence ID" value="SES44746.1"/>
    <property type="molecule type" value="Genomic_DNA"/>
</dbReference>
<dbReference type="OrthoDB" id="3653459at2"/>
<dbReference type="Proteomes" id="UP000199028">
    <property type="component" value="Unassembled WGS sequence"/>
</dbReference>
<evidence type="ECO:0000313" key="2">
    <source>
        <dbReference type="Proteomes" id="UP000199028"/>
    </source>
</evidence>
<proteinExistence type="predicted"/>
<sequence>MLTPPQIRRRLGEGAVAAVQGGRLVLDETASWLTSVTAREFLRIDHDARQFRYERPTLGRPEEWTSEVLASPLPVVAVLASMHPDGYVRERAVRSLVTSFDALSDRALAVRVNDHVRVIREVAAGEVLRRRTLDHAGHVVPLLRRIEQRGRGFEVSALYLHALVTEHGEADVWAHFRRSTDHDLRRAAFRHSFDSGLLGLPDAVVLLPGERDQVVRRRLIEVIADSATPDVIARVLLRDRSAESRTLALVKLTAAQLDPADVERLLLDSSVLTRLWARRRWQEMGRDPAVVYATCAHSTAKPVVRARAYIGLAETGTAIERQEIVGLVRSTELPLRKVGLSLLRGGATAEDIPLLLRSVAGDHSRVARLASEVLVSSPRLWSLTDLAPLKSARDPELRRRAWWLHRRRGGWEAVIADLELLHDSDPRLAALGRQRELPMYLQPTATQQRRITELLSTVPIGRDQRSSIAFAAGLPDLPRPSAAQDCAPVPHSESVPATSRRQWWRIWNRPSSM</sequence>
<keyword evidence="2" id="KW-1185">Reference proteome</keyword>
<dbReference type="RefSeq" id="WP_090070472.1">
    <property type="nucleotide sequence ID" value="NZ_FOFT01000014.1"/>
</dbReference>
<evidence type="ECO:0008006" key="3">
    <source>
        <dbReference type="Google" id="ProtNLM"/>
    </source>
</evidence>
<organism evidence="1 2">
    <name type="scientific">Lentzea flaviverrucosa</name>
    <dbReference type="NCBI Taxonomy" id="200379"/>
    <lineage>
        <taxon>Bacteria</taxon>
        <taxon>Bacillati</taxon>
        <taxon>Actinomycetota</taxon>
        <taxon>Actinomycetes</taxon>
        <taxon>Pseudonocardiales</taxon>
        <taxon>Pseudonocardiaceae</taxon>
        <taxon>Lentzea</taxon>
    </lineage>
</organism>
<evidence type="ECO:0000313" key="1">
    <source>
        <dbReference type="EMBL" id="SES44746.1"/>
    </source>
</evidence>
<name>A0A1H9XEY3_9PSEU</name>